<gene>
    <name evidence="4" type="ORF">FC50_GL001984</name>
</gene>
<dbReference type="EMBL" id="AZFJ01000059">
    <property type="protein sequence ID" value="KRL84671.1"/>
    <property type="molecule type" value="Genomic_DNA"/>
</dbReference>
<proteinExistence type="predicted"/>
<comment type="caution">
    <text evidence="4">The sequence shown here is derived from an EMBL/GenBank/DDBJ whole genome shotgun (WGS) entry which is preliminary data.</text>
</comment>
<feature type="domain" description="HTH tetR-type" evidence="3">
    <location>
        <begin position="9"/>
        <end position="69"/>
    </location>
</feature>
<feature type="DNA-binding region" description="H-T-H motif" evidence="2">
    <location>
        <begin position="32"/>
        <end position="51"/>
    </location>
</feature>
<protein>
    <recommendedName>
        <fullName evidence="3">HTH tetR-type domain-containing protein</fullName>
    </recommendedName>
</protein>
<evidence type="ECO:0000259" key="3">
    <source>
        <dbReference type="PROSITE" id="PS50977"/>
    </source>
</evidence>
<reference evidence="4 5" key="1">
    <citation type="journal article" date="2015" name="Genome Announc.">
        <title>Expanding the biotechnology potential of lactobacilli through comparative genomics of 213 strains and associated genera.</title>
        <authorList>
            <person name="Sun Z."/>
            <person name="Harris H.M."/>
            <person name="McCann A."/>
            <person name="Guo C."/>
            <person name="Argimon S."/>
            <person name="Zhang W."/>
            <person name="Yang X."/>
            <person name="Jeffery I.B."/>
            <person name="Cooney J.C."/>
            <person name="Kagawa T.F."/>
            <person name="Liu W."/>
            <person name="Song Y."/>
            <person name="Salvetti E."/>
            <person name="Wrobel A."/>
            <person name="Rasinkangas P."/>
            <person name="Parkhill J."/>
            <person name="Rea M.C."/>
            <person name="O'Sullivan O."/>
            <person name="Ritari J."/>
            <person name="Douillard F.P."/>
            <person name="Paul Ross R."/>
            <person name="Yang R."/>
            <person name="Briner A.E."/>
            <person name="Felis G.E."/>
            <person name="de Vos W.M."/>
            <person name="Barrangou R."/>
            <person name="Klaenhammer T.R."/>
            <person name="Caufield P.W."/>
            <person name="Cui Y."/>
            <person name="Zhang H."/>
            <person name="O'Toole P.W."/>
        </authorList>
    </citation>
    <scope>NUCLEOTIDE SEQUENCE [LARGE SCALE GENOMIC DNA]</scope>
    <source>
        <strain evidence="4 5">DSM 15945</strain>
    </source>
</reference>
<dbReference type="PANTHER" id="PTHR43479">
    <property type="entry name" value="ACREF/ENVCD OPERON REPRESSOR-RELATED"/>
    <property type="match status" value="1"/>
</dbReference>
<dbReference type="RefSeq" id="WP_054650062.1">
    <property type="nucleotide sequence ID" value="NZ_AZFJ01000059.1"/>
</dbReference>
<accession>A0A0R1TTP5</accession>
<dbReference type="Proteomes" id="UP000051922">
    <property type="component" value="Unassembled WGS sequence"/>
</dbReference>
<evidence type="ECO:0000256" key="1">
    <source>
        <dbReference type="ARBA" id="ARBA00023125"/>
    </source>
</evidence>
<dbReference type="SUPFAM" id="SSF46689">
    <property type="entry name" value="Homeodomain-like"/>
    <property type="match status" value="1"/>
</dbReference>
<dbReference type="AlphaFoldDB" id="A0A0R1TTP5"/>
<organism evidence="4 5">
    <name type="scientific">Lacticaseibacillus pantheris DSM 15945 = JCM 12539 = NBRC 106106</name>
    <dbReference type="NCBI Taxonomy" id="1423783"/>
    <lineage>
        <taxon>Bacteria</taxon>
        <taxon>Bacillati</taxon>
        <taxon>Bacillota</taxon>
        <taxon>Bacilli</taxon>
        <taxon>Lactobacillales</taxon>
        <taxon>Lactobacillaceae</taxon>
        <taxon>Lacticaseibacillus</taxon>
    </lineage>
</organism>
<dbReference type="STRING" id="1423783.FC50_GL001984"/>
<keyword evidence="5" id="KW-1185">Reference proteome</keyword>
<sequence length="194" mass="22881">MTNHNRNWERTHRRIAQAVFALWSKKPINKITVNEVCQIVGINRSTFYEHFDSIYAVSDETGADVYNVLLTFFYPETGKFYLSNNVKDGAVHFLKMIKADQSFYRIYFAQMNVLPFGHEEELYQRLYDALVEPYHQRHPELTNLELDYMLSAFESSIAMILRQWTQSDFKDPESSLARVITMQPLIAQFMDDQD</sequence>
<evidence type="ECO:0000313" key="5">
    <source>
        <dbReference type="Proteomes" id="UP000051922"/>
    </source>
</evidence>
<dbReference type="PANTHER" id="PTHR43479:SF11">
    <property type="entry name" value="ACREF_ENVCD OPERON REPRESSOR-RELATED"/>
    <property type="match status" value="1"/>
</dbReference>
<dbReference type="GO" id="GO:0003677">
    <property type="term" value="F:DNA binding"/>
    <property type="evidence" value="ECO:0007669"/>
    <property type="project" value="UniProtKB-UniRule"/>
</dbReference>
<dbReference type="InterPro" id="IPR050624">
    <property type="entry name" value="HTH-type_Tx_Regulator"/>
</dbReference>
<dbReference type="PATRIC" id="fig|1423783.4.peg.2033"/>
<keyword evidence="1 2" id="KW-0238">DNA-binding</keyword>
<evidence type="ECO:0000313" key="4">
    <source>
        <dbReference type="EMBL" id="KRL84671.1"/>
    </source>
</evidence>
<dbReference type="InterPro" id="IPR009057">
    <property type="entry name" value="Homeodomain-like_sf"/>
</dbReference>
<dbReference type="Gene3D" id="1.10.357.10">
    <property type="entry name" value="Tetracycline Repressor, domain 2"/>
    <property type="match status" value="1"/>
</dbReference>
<dbReference type="PROSITE" id="PS50977">
    <property type="entry name" value="HTH_TETR_2"/>
    <property type="match status" value="1"/>
</dbReference>
<evidence type="ECO:0000256" key="2">
    <source>
        <dbReference type="PROSITE-ProRule" id="PRU00335"/>
    </source>
</evidence>
<name>A0A0R1TTP5_9LACO</name>
<dbReference type="InterPro" id="IPR001647">
    <property type="entry name" value="HTH_TetR"/>
</dbReference>